<accession>A0ABP0K8Y2</accession>
<dbReference type="EMBL" id="CAXAMM010010335">
    <property type="protein sequence ID" value="CAK9023138.1"/>
    <property type="molecule type" value="Genomic_DNA"/>
</dbReference>
<protein>
    <submittedName>
        <fullName evidence="1">Uncharacterized protein</fullName>
    </submittedName>
</protein>
<dbReference type="Proteomes" id="UP001642464">
    <property type="component" value="Unassembled WGS sequence"/>
</dbReference>
<proteinExistence type="predicted"/>
<comment type="caution">
    <text evidence="1">The sequence shown here is derived from an EMBL/GenBank/DDBJ whole genome shotgun (WGS) entry which is preliminary data.</text>
</comment>
<reference evidence="1 2" key="1">
    <citation type="submission" date="2024-02" db="EMBL/GenBank/DDBJ databases">
        <authorList>
            <person name="Chen Y."/>
            <person name="Shah S."/>
            <person name="Dougan E. K."/>
            <person name="Thang M."/>
            <person name="Chan C."/>
        </authorList>
    </citation>
    <scope>NUCLEOTIDE SEQUENCE [LARGE SCALE GENOMIC DNA]</scope>
</reference>
<keyword evidence="2" id="KW-1185">Reference proteome</keyword>
<name>A0ABP0K8Y2_9DINO</name>
<gene>
    <name evidence="1" type="ORF">SCF082_LOCUS16086</name>
</gene>
<organism evidence="1 2">
    <name type="scientific">Durusdinium trenchii</name>
    <dbReference type="NCBI Taxonomy" id="1381693"/>
    <lineage>
        <taxon>Eukaryota</taxon>
        <taxon>Sar</taxon>
        <taxon>Alveolata</taxon>
        <taxon>Dinophyceae</taxon>
        <taxon>Suessiales</taxon>
        <taxon>Symbiodiniaceae</taxon>
        <taxon>Durusdinium</taxon>
    </lineage>
</organism>
<evidence type="ECO:0000313" key="2">
    <source>
        <dbReference type="Proteomes" id="UP001642464"/>
    </source>
</evidence>
<sequence length="140" mass="15753">MELPSRRPWQVFTGAELPCSDGVQQRCFLLAGWDGERLPVAWVRGRELTPSHLAAKLTRHLTSSGQLWLLLGTELMAWDLLRGEFIGRWQPDWQGFTPRLLCHGQRLLVAGTAGSTMGFARPRLLALEPRLELQSDAPPK</sequence>
<evidence type="ECO:0000313" key="1">
    <source>
        <dbReference type="EMBL" id="CAK9023138.1"/>
    </source>
</evidence>